<dbReference type="Proteomes" id="UP000008311">
    <property type="component" value="Unassembled WGS sequence"/>
</dbReference>
<proteinExistence type="predicted"/>
<dbReference type="InParanoid" id="B9TH36"/>
<accession>B9TH36</accession>
<sequence>MRDVTPQPSHQPPKPPAPPEEVEDQSVIEGEIVTETEQETQTVETASTDDAGTAGEEIVDDTEYFQKLEDALSVVSDMASLEEVWTEFDPLARFDGKPQGEVNQGIAKAIRKRAEKRIGGAA</sequence>
<reference evidence="3" key="1">
    <citation type="journal article" date="2010" name="Nat. Biotechnol.">
        <title>Draft genome sequence of the oilseed species Ricinus communis.</title>
        <authorList>
            <person name="Chan A.P."/>
            <person name="Crabtree J."/>
            <person name="Zhao Q."/>
            <person name="Lorenzi H."/>
            <person name="Orvis J."/>
            <person name="Puiu D."/>
            <person name="Melake-Berhan A."/>
            <person name="Jones K.M."/>
            <person name="Redman J."/>
            <person name="Chen G."/>
            <person name="Cahoon E.B."/>
            <person name="Gedil M."/>
            <person name="Stanke M."/>
            <person name="Haas B.J."/>
            <person name="Wortman J.R."/>
            <person name="Fraser-Liggett C.M."/>
            <person name="Ravel J."/>
            <person name="Rabinowicz P.D."/>
        </authorList>
    </citation>
    <scope>NUCLEOTIDE SEQUENCE [LARGE SCALE GENOMIC DNA]</scope>
    <source>
        <strain evidence="3">cv. Hale</strain>
    </source>
</reference>
<keyword evidence="3" id="KW-1185">Reference proteome</keyword>
<name>B9TH36_RICCO</name>
<feature type="compositionally biased region" description="Pro residues" evidence="1">
    <location>
        <begin position="9"/>
        <end position="19"/>
    </location>
</feature>
<evidence type="ECO:0000256" key="1">
    <source>
        <dbReference type="SAM" id="MobiDB-lite"/>
    </source>
</evidence>
<feature type="compositionally biased region" description="Acidic residues" evidence="1">
    <location>
        <begin position="20"/>
        <end position="38"/>
    </location>
</feature>
<evidence type="ECO:0000313" key="2">
    <source>
        <dbReference type="EMBL" id="EEF24827.1"/>
    </source>
</evidence>
<dbReference type="AlphaFoldDB" id="B9TH36"/>
<evidence type="ECO:0000313" key="3">
    <source>
        <dbReference type="Proteomes" id="UP000008311"/>
    </source>
</evidence>
<dbReference type="EMBL" id="EQ981187">
    <property type="protein sequence ID" value="EEF24827.1"/>
    <property type="molecule type" value="Genomic_DNA"/>
</dbReference>
<feature type="region of interest" description="Disordered" evidence="1">
    <location>
        <begin position="1"/>
        <end position="55"/>
    </location>
</feature>
<protein>
    <submittedName>
        <fullName evidence="2">Uncharacterized protein</fullName>
    </submittedName>
</protein>
<organism evidence="2 3">
    <name type="scientific">Ricinus communis</name>
    <name type="common">Castor bean</name>
    <dbReference type="NCBI Taxonomy" id="3988"/>
    <lineage>
        <taxon>Eukaryota</taxon>
        <taxon>Viridiplantae</taxon>
        <taxon>Streptophyta</taxon>
        <taxon>Embryophyta</taxon>
        <taxon>Tracheophyta</taxon>
        <taxon>Spermatophyta</taxon>
        <taxon>Magnoliopsida</taxon>
        <taxon>eudicotyledons</taxon>
        <taxon>Gunneridae</taxon>
        <taxon>Pentapetalae</taxon>
        <taxon>rosids</taxon>
        <taxon>fabids</taxon>
        <taxon>Malpighiales</taxon>
        <taxon>Euphorbiaceae</taxon>
        <taxon>Acalyphoideae</taxon>
        <taxon>Acalypheae</taxon>
        <taxon>Ricinus</taxon>
    </lineage>
</organism>
<gene>
    <name evidence="2" type="ORF">RCOM_1779210</name>
</gene>